<keyword evidence="3" id="KW-1185">Reference proteome</keyword>
<proteinExistence type="predicted"/>
<feature type="domain" description="MADF" evidence="1">
    <location>
        <begin position="16"/>
        <end position="58"/>
    </location>
</feature>
<dbReference type="AlphaFoldDB" id="A0A026X3T7"/>
<evidence type="ECO:0000259" key="1">
    <source>
        <dbReference type="Pfam" id="PF10545"/>
    </source>
</evidence>
<organism evidence="2 3">
    <name type="scientific">Ooceraea biroi</name>
    <name type="common">Clonal raider ant</name>
    <name type="synonym">Cerapachys biroi</name>
    <dbReference type="NCBI Taxonomy" id="2015173"/>
    <lineage>
        <taxon>Eukaryota</taxon>
        <taxon>Metazoa</taxon>
        <taxon>Ecdysozoa</taxon>
        <taxon>Arthropoda</taxon>
        <taxon>Hexapoda</taxon>
        <taxon>Insecta</taxon>
        <taxon>Pterygota</taxon>
        <taxon>Neoptera</taxon>
        <taxon>Endopterygota</taxon>
        <taxon>Hymenoptera</taxon>
        <taxon>Apocrita</taxon>
        <taxon>Aculeata</taxon>
        <taxon>Formicoidea</taxon>
        <taxon>Formicidae</taxon>
        <taxon>Dorylinae</taxon>
        <taxon>Ooceraea</taxon>
    </lineage>
</organism>
<dbReference type="Pfam" id="PF10545">
    <property type="entry name" value="MADF_DNA_bdg"/>
    <property type="match status" value="1"/>
</dbReference>
<evidence type="ECO:0000313" key="3">
    <source>
        <dbReference type="Proteomes" id="UP000053097"/>
    </source>
</evidence>
<accession>A0A026X3T7</accession>
<evidence type="ECO:0000313" key="2">
    <source>
        <dbReference type="EMBL" id="EZA62942.1"/>
    </source>
</evidence>
<dbReference type="InterPro" id="IPR006578">
    <property type="entry name" value="MADF-dom"/>
</dbReference>
<name>A0A026X3T7_OOCBI</name>
<protein>
    <recommendedName>
        <fullName evidence="1">MADF domain-containing protein</fullName>
    </recommendedName>
</protein>
<sequence>MPPKFEIWTSEAEKALIDFVEMRPILWDVTNKYYRRNDLKELQWEEFCKRMGVSYTGKQNNVYYLSINCKVNINNNNLVNYIYF</sequence>
<gene>
    <name evidence="2" type="ORF">X777_15534</name>
</gene>
<dbReference type="EMBL" id="KK107012">
    <property type="protein sequence ID" value="EZA62942.1"/>
    <property type="molecule type" value="Genomic_DNA"/>
</dbReference>
<dbReference type="OMA" id="YLSINCK"/>
<reference evidence="2 3" key="1">
    <citation type="journal article" date="2014" name="Curr. Biol.">
        <title>The genome of the clonal raider ant Cerapachys biroi.</title>
        <authorList>
            <person name="Oxley P.R."/>
            <person name="Ji L."/>
            <person name="Fetter-Pruneda I."/>
            <person name="McKenzie S.K."/>
            <person name="Li C."/>
            <person name="Hu H."/>
            <person name="Zhang G."/>
            <person name="Kronauer D.J."/>
        </authorList>
    </citation>
    <scope>NUCLEOTIDE SEQUENCE [LARGE SCALE GENOMIC DNA]</scope>
</reference>
<dbReference type="Proteomes" id="UP000053097">
    <property type="component" value="Unassembled WGS sequence"/>
</dbReference>